<protein>
    <submittedName>
        <fullName evidence="2">Uncharacterized protein</fullName>
    </submittedName>
</protein>
<keyword evidence="3" id="KW-1185">Reference proteome</keyword>
<accession>A0ABY7EG82</accession>
<name>A0ABY7EG82_MYAAR</name>
<evidence type="ECO:0000256" key="1">
    <source>
        <dbReference type="SAM" id="MobiDB-lite"/>
    </source>
</evidence>
<dbReference type="EMBL" id="CP111017">
    <property type="protein sequence ID" value="WAR07806.1"/>
    <property type="molecule type" value="Genomic_DNA"/>
</dbReference>
<evidence type="ECO:0000313" key="2">
    <source>
        <dbReference type="EMBL" id="WAR07806.1"/>
    </source>
</evidence>
<feature type="region of interest" description="Disordered" evidence="1">
    <location>
        <begin position="216"/>
        <end position="239"/>
    </location>
</feature>
<organism evidence="2 3">
    <name type="scientific">Mya arenaria</name>
    <name type="common">Soft-shell clam</name>
    <dbReference type="NCBI Taxonomy" id="6604"/>
    <lineage>
        <taxon>Eukaryota</taxon>
        <taxon>Metazoa</taxon>
        <taxon>Spiralia</taxon>
        <taxon>Lophotrochozoa</taxon>
        <taxon>Mollusca</taxon>
        <taxon>Bivalvia</taxon>
        <taxon>Autobranchia</taxon>
        <taxon>Heteroconchia</taxon>
        <taxon>Euheterodonta</taxon>
        <taxon>Imparidentia</taxon>
        <taxon>Neoheterodontei</taxon>
        <taxon>Myida</taxon>
        <taxon>Myoidea</taxon>
        <taxon>Myidae</taxon>
        <taxon>Mya</taxon>
    </lineage>
</organism>
<proteinExistence type="predicted"/>
<evidence type="ECO:0000313" key="3">
    <source>
        <dbReference type="Proteomes" id="UP001164746"/>
    </source>
</evidence>
<dbReference type="Proteomes" id="UP001164746">
    <property type="component" value="Chromosome 6"/>
</dbReference>
<sequence length="239" mass="27757">MGDMHKHIFELKKHWEENKELEAVIVDMSNDGAPNQVTKPDIEEDQRRWLIISLCLHNVVSPALRTYVRPIVEAEYKTFKKSHKIDAQQFPNYLKKYPPTKKDMNFESINNNKHVLKVNRKPDLANFDFRIKDAVDFSKLFMQTHMAHYTGFDDTCDQSALLGIIANMDSFPQLLKAAADKCYCQRTEYYFKPKNRGTKPMGSRKFHRLGHSQVPDLLSANDSSYQEHDNAPSPRSSYS</sequence>
<gene>
    <name evidence="2" type="ORF">MAR_017764</name>
</gene>
<reference evidence="2" key="1">
    <citation type="submission" date="2022-11" db="EMBL/GenBank/DDBJ databases">
        <title>Centuries of genome instability and evolution in soft-shell clam transmissible cancer (bioRxiv).</title>
        <authorList>
            <person name="Hart S.F.M."/>
            <person name="Yonemitsu M.A."/>
            <person name="Giersch R.M."/>
            <person name="Beal B.F."/>
            <person name="Arriagada G."/>
            <person name="Davis B.W."/>
            <person name="Ostrander E.A."/>
            <person name="Goff S.P."/>
            <person name="Metzger M.J."/>
        </authorList>
    </citation>
    <scope>NUCLEOTIDE SEQUENCE</scope>
    <source>
        <strain evidence="2">MELC-2E11</strain>
        <tissue evidence="2">Siphon/mantle</tissue>
    </source>
</reference>